<dbReference type="RefSeq" id="WP_090774539.1">
    <property type="nucleotide sequence ID" value="NZ_FMYM01000001.1"/>
</dbReference>
<gene>
    <name evidence="2" type="ORF">SAMN05421737_101327</name>
</gene>
<dbReference type="EMBL" id="FMYM01000001">
    <property type="protein sequence ID" value="SDB83840.1"/>
    <property type="molecule type" value="Genomic_DNA"/>
</dbReference>
<proteinExistence type="predicted"/>
<feature type="transmembrane region" description="Helical" evidence="1">
    <location>
        <begin position="107"/>
        <end position="130"/>
    </location>
</feature>
<dbReference type="InterPro" id="IPR020204">
    <property type="entry name" value="Uncharacterised_YxaJ"/>
</dbReference>
<name>A0A1G6GPB1_9BACI</name>
<protein>
    <submittedName>
        <fullName evidence="2">Uncharacterized protein</fullName>
    </submittedName>
</protein>
<organism evidence="2 3">
    <name type="scientific">Shouchella lonarensis</name>
    <dbReference type="NCBI Taxonomy" id="1464122"/>
    <lineage>
        <taxon>Bacteria</taxon>
        <taxon>Bacillati</taxon>
        <taxon>Bacillota</taxon>
        <taxon>Bacilli</taxon>
        <taxon>Bacillales</taxon>
        <taxon>Bacillaceae</taxon>
        <taxon>Shouchella</taxon>
    </lineage>
</organism>
<keyword evidence="1" id="KW-0812">Transmembrane</keyword>
<keyword evidence="1" id="KW-0472">Membrane</keyword>
<evidence type="ECO:0000313" key="2">
    <source>
        <dbReference type="EMBL" id="SDB83840.1"/>
    </source>
</evidence>
<dbReference type="AlphaFoldDB" id="A0A1G6GPB1"/>
<dbReference type="STRING" id="1464122.SAMN05421737_101327"/>
<evidence type="ECO:0000256" key="1">
    <source>
        <dbReference type="SAM" id="Phobius"/>
    </source>
</evidence>
<keyword evidence="1" id="KW-1133">Transmembrane helix</keyword>
<dbReference type="Proteomes" id="UP000242662">
    <property type="component" value="Unassembled WGS sequence"/>
</dbReference>
<feature type="transmembrane region" description="Helical" evidence="1">
    <location>
        <begin position="45"/>
        <end position="65"/>
    </location>
</feature>
<dbReference type="OrthoDB" id="2939127at2"/>
<sequence>MNSKRTIITTTVISALLMCAILISISLSPDAVLGPNGQRFGSPGMLLLLGKVILLYTVLFVPYMLGLKAMKYVMAIFNVLGLFITLLVVGVLPVVQFFSTSDIVTPATISLIIFTIAFVLTNVIWFVVAFRKQRQCISVS</sequence>
<feature type="transmembrane region" description="Helical" evidence="1">
    <location>
        <begin position="7"/>
        <end position="25"/>
    </location>
</feature>
<feature type="transmembrane region" description="Helical" evidence="1">
    <location>
        <begin position="72"/>
        <end position="95"/>
    </location>
</feature>
<dbReference type="Pfam" id="PF17369">
    <property type="entry name" value="DUF5391"/>
    <property type="match status" value="1"/>
</dbReference>
<accession>A0A1G6GPB1</accession>
<evidence type="ECO:0000313" key="3">
    <source>
        <dbReference type="Proteomes" id="UP000242662"/>
    </source>
</evidence>
<reference evidence="3" key="1">
    <citation type="submission" date="2016-09" db="EMBL/GenBank/DDBJ databases">
        <authorList>
            <person name="Varghese N."/>
            <person name="Submissions S."/>
        </authorList>
    </citation>
    <scope>NUCLEOTIDE SEQUENCE [LARGE SCALE GENOMIC DNA]</scope>
    <source>
        <strain evidence="3">25nlg</strain>
    </source>
</reference>
<keyword evidence="3" id="KW-1185">Reference proteome</keyword>